<dbReference type="AlphaFoldDB" id="A0ABD3F006"/>
<keyword evidence="3" id="KW-1185">Reference proteome</keyword>
<dbReference type="Proteomes" id="UP001632037">
    <property type="component" value="Unassembled WGS sequence"/>
</dbReference>
<gene>
    <name evidence="2" type="ORF">V7S43_016133</name>
</gene>
<feature type="compositionally biased region" description="Low complexity" evidence="1">
    <location>
        <begin position="35"/>
        <end position="44"/>
    </location>
</feature>
<feature type="region of interest" description="Disordered" evidence="1">
    <location>
        <begin position="18"/>
        <end position="44"/>
    </location>
</feature>
<reference evidence="2 3" key="1">
    <citation type="submission" date="2024-09" db="EMBL/GenBank/DDBJ databases">
        <title>Genome sequencing and assembly of Phytophthora oleae, isolate VK10A, causative agent of rot of olive drupes.</title>
        <authorList>
            <person name="Conti Taguali S."/>
            <person name="Riolo M."/>
            <person name="La Spada F."/>
            <person name="Cacciola S.O."/>
            <person name="Dionisio G."/>
        </authorList>
    </citation>
    <scope>NUCLEOTIDE SEQUENCE [LARGE SCALE GENOMIC DNA]</scope>
    <source>
        <strain evidence="2 3">VK10A</strain>
    </source>
</reference>
<dbReference type="EMBL" id="JBIMZQ010000051">
    <property type="protein sequence ID" value="KAL3658764.1"/>
    <property type="molecule type" value="Genomic_DNA"/>
</dbReference>
<evidence type="ECO:0000313" key="2">
    <source>
        <dbReference type="EMBL" id="KAL3658764.1"/>
    </source>
</evidence>
<protein>
    <submittedName>
        <fullName evidence="2">Uncharacterized protein</fullName>
    </submittedName>
</protein>
<evidence type="ECO:0000256" key="1">
    <source>
        <dbReference type="SAM" id="MobiDB-lite"/>
    </source>
</evidence>
<sequence>MATESPVGIFWGPAGRLPSAGSSPSTVQLPRLVQSPSSTSSSRDSAANSLLEVLHTLLRSIKSDMDNFMKTMRAMDQPTDNTVHFVGQNGPRYYSPAIAAEDCEFFVREREMEADKEAALAASALARERHCALVDKQVYNCDRRKRTPGSKYLNLWFGPKIISIDSFSCLRRNTSSSNRRHIENAAAAAEIARIDRHRRKIEHLLNVLQQEIAKETRREIEFLEFSGPSGQRSRQSRRHMALIIKARYEAADRIMRILEEYKIVIGVSAADYLLKTVAEGKALMG</sequence>
<name>A0ABD3F006_9STRA</name>
<comment type="caution">
    <text evidence="2">The sequence shown here is derived from an EMBL/GenBank/DDBJ whole genome shotgun (WGS) entry which is preliminary data.</text>
</comment>
<accession>A0ABD3F006</accession>
<organism evidence="2 3">
    <name type="scientific">Phytophthora oleae</name>
    <dbReference type="NCBI Taxonomy" id="2107226"/>
    <lineage>
        <taxon>Eukaryota</taxon>
        <taxon>Sar</taxon>
        <taxon>Stramenopiles</taxon>
        <taxon>Oomycota</taxon>
        <taxon>Peronosporomycetes</taxon>
        <taxon>Peronosporales</taxon>
        <taxon>Peronosporaceae</taxon>
        <taxon>Phytophthora</taxon>
    </lineage>
</organism>
<proteinExistence type="predicted"/>
<evidence type="ECO:0000313" key="3">
    <source>
        <dbReference type="Proteomes" id="UP001632037"/>
    </source>
</evidence>